<name>A0A8E2JTM6_9PEZI</name>
<dbReference type="EMBL" id="KV749484">
    <property type="protein sequence ID" value="OCL09215.1"/>
    <property type="molecule type" value="Genomic_DNA"/>
</dbReference>
<dbReference type="InterPro" id="IPR052254">
    <property type="entry name" value="CUL4-DDB1_E3_ligase_receptor"/>
</dbReference>
<sequence length="202" mass="22784">MDGRDIPGFYYDQERKKYFKILPNHHAPPSGSKYAKGNIKKRTEESKKRKLSEAFANQKRQQQVQQSTVLQSPIARSLERELGRRPNTSQIRHDWAKASAHGLQSRVITYSNDTDSEILHFDIDPITRSLIVGRANNQIESTYPTHTSPSSPTDPDGRSQPLTTHARYNTAFKRIYPLASAITSLHISHASNTLLTTTLGST</sequence>
<evidence type="ECO:0000313" key="5">
    <source>
        <dbReference type="Proteomes" id="UP000250140"/>
    </source>
</evidence>
<accession>A0A8E2JTM6</accession>
<organism evidence="4 5">
    <name type="scientific">Glonium stellatum</name>
    <dbReference type="NCBI Taxonomy" id="574774"/>
    <lineage>
        <taxon>Eukaryota</taxon>
        <taxon>Fungi</taxon>
        <taxon>Dikarya</taxon>
        <taxon>Ascomycota</taxon>
        <taxon>Pezizomycotina</taxon>
        <taxon>Dothideomycetes</taxon>
        <taxon>Pleosporomycetidae</taxon>
        <taxon>Gloniales</taxon>
        <taxon>Gloniaceae</taxon>
        <taxon>Glonium</taxon>
    </lineage>
</organism>
<proteinExistence type="predicted"/>
<keyword evidence="1" id="KW-0853">WD repeat</keyword>
<feature type="non-terminal residue" evidence="4">
    <location>
        <position position="202"/>
    </location>
</feature>
<gene>
    <name evidence="4" type="ORF">AOQ84DRAFT_439124</name>
</gene>
<evidence type="ECO:0000256" key="3">
    <source>
        <dbReference type="SAM" id="MobiDB-lite"/>
    </source>
</evidence>
<dbReference type="AlphaFoldDB" id="A0A8E2JTM6"/>
<evidence type="ECO:0000313" key="4">
    <source>
        <dbReference type="EMBL" id="OCL09215.1"/>
    </source>
</evidence>
<dbReference type="Proteomes" id="UP000250140">
    <property type="component" value="Unassembled WGS sequence"/>
</dbReference>
<dbReference type="GO" id="GO:0080008">
    <property type="term" value="C:Cul4-RING E3 ubiquitin ligase complex"/>
    <property type="evidence" value="ECO:0007669"/>
    <property type="project" value="TreeGrafter"/>
</dbReference>
<reference evidence="4 5" key="1">
    <citation type="journal article" date="2016" name="Nat. Commun.">
        <title>Ectomycorrhizal ecology is imprinted in the genome of the dominant symbiotic fungus Cenococcum geophilum.</title>
        <authorList>
            <consortium name="DOE Joint Genome Institute"/>
            <person name="Peter M."/>
            <person name="Kohler A."/>
            <person name="Ohm R.A."/>
            <person name="Kuo A."/>
            <person name="Krutzmann J."/>
            <person name="Morin E."/>
            <person name="Arend M."/>
            <person name="Barry K.W."/>
            <person name="Binder M."/>
            <person name="Choi C."/>
            <person name="Clum A."/>
            <person name="Copeland A."/>
            <person name="Grisel N."/>
            <person name="Haridas S."/>
            <person name="Kipfer T."/>
            <person name="LaButti K."/>
            <person name="Lindquist E."/>
            <person name="Lipzen A."/>
            <person name="Maire R."/>
            <person name="Meier B."/>
            <person name="Mihaltcheva S."/>
            <person name="Molinier V."/>
            <person name="Murat C."/>
            <person name="Poggeler S."/>
            <person name="Quandt C.A."/>
            <person name="Sperisen C."/>
            <person name="Tritt A."/>
            <person name="Tisserant E."/>
            <person name="Crous P.W."/>
            <person name="Henrissat B."/>
            <person name="Nehls U."/>
            <person name="Egli S."/>
            <person name="Spatafora J.W."/>
            <person name="Grigoriev I.V."/>
            <person name="Martin F.M."/>
        </authorList>
    </citation>
    <scope>NUCLEOTIDE SEQUENCE [LARGE SCALE GENOMIC DNA]</scope>
    <source>
        <strain evidence="4 5">CBS 207.34</strain>
    </source>
</reference>
<feature type="region of interest" description="Disordered" evidence="3">
    <location>
        <begin position="22"/>
        <end position="41"/>
    </location>
</feature>
<feature type="region of interest" description="Disordered" evidence="3">
    <location>
        <begin position="140"/>
        <end position="163"/>
    </location>
</feature>
<keyword evidence="2" id="KW-0677">Repeat</keyword>
<evidence type="ECO:0000256" key="2">
    <source>
        <dbReference type="ARBA" id="ARBA00022737"/>
    </source>
</evidence>
<keyword evidence="5" id="KW-1185">Reference proteome</keyword>
<dbReference type="PANTHER" id="PTHR44472:SF1">
    <property type="entry name" value="DDB1 AND CUL4 ASSOCIATED FACTOR 4"/>
    <property type="match status" value="1"/>
</dbReference>
<dbReference type="OrthoDB" id="128867at2759"/>
<feature type="compositionally biased region" description="Low complexity" evidence="3">
    <location>
        <begin position="141"/>
        <end position="154"/>
    </location>
</feature>
<protein>
    <submittedName>
        <fullName evidence="4">Uncharacterized protein</fullName>
    </submittedName>
</protein>
<evidence type="ECO:0000256" key="1">
    <source>
        <dbReference type="ARBA" id="ARBA00022574"/>
    </source>
</evidence>
<dbReference type="PANTHER" id="PTHR44472">
    <property type="entry name" value="DDB1- AND CUL4-ASSOCIATED FACTOR 4-RELATED"/>
    <property type="match status" value="1"/>
</dbReference>